<sequence length="71" mass="7771">MSEILPYGAGTRHLKYGPSGVLVFSHYGRQPLAPSFPGNAFSSLSSFDIYAMNEVSAVQRRCHMSEMTGVM</sequence>
<name>A0A931AKU3_9ACTN</name>
<dbReference type="Proteomes" id="UP000605361">
    <property type="component" value="Unassembled WGS sequence"/>
</dbReference>
<dbReference type="RefSeq" id="WP_195902633.1">
    <property type="nucleotide sequence ID" value="NZ_JADOGI010000317.1"/>
</dbReference>
<evidence type="ECO:0000313" key="2">
    <source>
        <dbReference type="Proteomes" id="UP000605361"/>
    </source>
</evidence>
<dbReference type="AlphaFoldDB" id="A0A931AKU3"/>
<protein>
    <submittedName>
        <fullName evidence="1">Uncharacterized protein</fullName>
    </submittedName>
</protein>
<organism evidence="1 2">
    <name type="scientific">Nonomuraea cypriaca</name>
    <dbReference type="NCBI Taxonomy" id="1187855"/>
    <lineage>
        <taxon>Bacteria</taxon>
        <taxon>Bacillati</taxon>
        <taxon>Actinomycetota</taxon>
        <taxon>Actinomycetes</taxon>
        <taxon>Streptosporangiales</taxon>
        <taxon>Streptosporangiaceae</taxon>
        <taxon>Nonomuraea</taxon>
    </lineage>
</organism>
<keyword evidence="2" id="KW-1185">Reference proteome</keyword>
<proteinExistence type="predicted"/>
<gene>
    <name evidence="1" type="ORF">ITP53_50525</name>
</gene>
<reference evidence="1" key="1">
    <citation type="submission" date="2020-11" db="EMBL/GenBank/DDBJ databases">
        <title>Whole-genome analyses of Nonomuraea sp. K274.</title>
        <authorList>
            <person name="Veyisoglu A."/>
        </authorList>
    </citation>
    <scope>NUCLEOTIDE SEQUENCE</scope>
    <source>
        <strain evidence="1">K274</strain>
    </source>
</reference>
<comment type="caution">
    <text evidence="1">The sequence shown here is derived from an EMBL/GenBank/DDBJ whole genome shotgun (WGS) entry which is preliminary data.</text>
</comment>
<accession>A0A931AKU3</accession>
<dbReference type="EMBL" id="JADOGI010000317">
    <property type="protein sequence ID" value="MBF8193783.1"/>
    <property type="molecule type" value="Genomic_DNA"/>
</dbReference>
<evidence type="ECO:0000313" key="1">
    <source>
        <dbReference type="EMBL" id="MBF8193783.1"/>
    </source>
</evidence>